<dbReference type="GO" id="GO:0032807">
    <property type="term" value="C:DNA ligase IV complex"/>
    <property type="evidence" value="ECO:0007669"/>
    <property type="project" value="TreeGrafter"/>
</dbReference>
<feature type="domain" description="BRCT" evidence="19">
    <location>
        <begin position="886"/>
        <end position="979"/>
    </location>
</feature>
<keyword evidence="8 15" id="KW-0227">DNA damage</keyword>
<dbReference type="PROSITE" id="PS50172">
    <property type="entry name" value="BRCT"/>
    <property type="match status" value="2"/>
</dbReference>
<keyword evidence="11 15" id="KW-0233">DNA recombination</keyword>
<dbReference type="GO" id="GO:0046872">
    <property type="term" value="F:metal ion binding"/>
    <property type="evidence" value="ECO:0007669"/>
    <property type="project" value="UniProtKB-KW"/>
</dbReference>
<dbReference type="EC" id="6.5.1.1" evidence="15"/>
<comment type="cofactor">
    <cofactor evidence="1">
        <name>Mg(2+)</name>
        <dbReference type="ChEBI" id="CHEBI:18420"/>
    </cofactor>
</comment>
<evidence type="ECO:0000256" key="11">
    <source>
        <dbReference type="ARBA" id="ARBA00023172"/>
    </source>
</evidence>
<dbReference type="SMART" id="SM00292">
    <property type="entry name" value="BRCT"/>
    <property type="match status" value="2"/>
</dbReference>
<dbReference type="InterPro" id="IPR029710">
    <property type="entry name" value="LIG4"/>
</dbReference>
<dbReference type="GO" id="GO:0006297">
    <property type="term" value="P:nucleotide-excision repair, DNA gap filling"/>
    <property type="evidence" value="ECO:0007669"/>
    <property type="project" value="TreeGrafter"/>
</dbReference>
<evidence type="ECO:0000256" key="2">
    <source>
        <dbReference type="ARBA" id="ARBA00004123"/>
    </source>
</evidence>
<dbReference type="SUPFAM" id="SSF50249">
    <property type="entry name" value="Nucleic acid-binding proteins"/>
    <property type="match status" value="1"/>
</dbReference>
<dbReference type="SUPFAM" id="SSF52113">
    <property type="entry name" value="BRCT domain"/>
    <property type="match status" value="2"/>
</dbReference>
<evidence type="ECO:0000256" key="16">
    <source>
        <dbReference type="RuleBase" id="RU004196"/>
    </source>
</evidence>
<dbReference type="InterPro" id="IPR012340">
    <property type="entry name" value="NA-bd_OB-fold"/>
</dbReference>
<dbReference type="InterPro" id="IPR001357">
    <property type="entry name" value="BRCT_dom"/>
</dbReference>
<dbReference type="WBParaSite" id="maker-uti_cns_0000957-snap-gene-0.7-mRNA-1">
    <property type="protein sequence ID" value="maker-uti_cns_0000957-snap-gene-0.7-mRNA-1"/>
    <property type="gene ID" value="maker-uti_cns_0000957-snap-gene-0.7"/>
</dbReference>
<keyword evidence="7 15" id="KW-0547">Nucleotide-binding</keyword>
<evidence type="ECO:0000256" key="7">
    <source>
        <dbReference type="ARBA" id="ARBA00022741"/>
    </source>
</evidence>
<evidence type="ECO:0000256" key="15">
    <source>
        <dbReference type="RuleBase" id="RU000617"/>
    </source>
</evidence>
<evidence type="ECO:0000259" key="19">
    <source>
        <dbReference type="PROSITE" id="PS50172"/>
    </source>
</evidence>
<name>A0A1I8G7C5_9PLAT</name>
<dbReference type="SUPFAM" id="SSF56091">
    <property type="entry name" value="DNA ligase/mRNA capping enzyme, catalytic domain"/>
    <property type="match status" value="1"/>
</dbReference>
<dbReference type="NCBIfam" id="TIGR00574">
    <property type="entry name" value="dnl1"/>
    <property type="match status" value="1"/>
</dbReference>
<comment type="catalytic activity">
    <reaction evidence="14 15">
        <text>ATP + (deoxyribonucleotide)n-3'-hydroxyl + 5'-phospho-(deoxyribonucleotide)m = (deoxyribonucleotide)n+m + AMP + diphosphate.</text>
        <dbReference type="EC" id="6.5.1.1"/>
    </reaction>
</comment>
<dbReference type="WBParaSite" id="maker-uti_cns_0046259-snap-gene-0.5-mRNA-1">
    <property type="protein sequence ID" value="maker-uti_cns_0046259-snap-gene-0.5-mRNA-1"/>
    <property type="gene ID" value="maker-uti_cns_0046259-snap-gene-0.5"/>
</dbReference>
<dbReference type="InterPro" id="IPR012308">
    <property type="entry name" value="DNA_ligase_ATP-dep_N"/>
</dbReference>
<dbReference type="InterPro" id="IPR036420">
    <property type="entry name" value="BRCT_dom_sf"/>
</dbReference>
<protein>
    <recommendedName>
        <fullName evidence="15">DNA ligase</fullName>
        <ecNumber evidence="15">6.5.1.1</ecNumber>
    </recommendedName>
</protein>
<keyword evidence="12 15" id="KW-0234">DNA repair</keyword>
<feature type="compositionally biased region" description="Low complexity" evidence="17">
    <location>
        <begin position="76"/>
        <end position="88"/>
    </location>
</feature>
<evidence type="ECO:0000256" key="8">
    <source>
        <dbReference type="ARBA" id="ARBA00022763"/>
    </source>
</evidence>
<evidence type="ECO:0000256" key="17">
    <source>
        <dbReference type="SAM" id="MobiDB-lite"/>
    </source>
</evidence>
<evidence type="ECO:0000256" key="3">
    <source>
        <dbReference type="ARBA" id="ARBA00007572"/>
    </source>
</evidence>
<sequence length="1000" mass="108842">MAAMSAAGSGNSQSAEASAGSPTVASRVPFNQLAGLLERVSRLRGHKEKLGPIKEFMATWRQLHTELHGPEPLPQQPQQQTQSQQQQQDSFYPAMRLLLPLSDRARPAYGIKEFMLAKIYIEILCLGRDSPEAKKLLNYKNPGQSAATTGDFAATAYFILQHRCPRQGALTVQQVNNHLTAMSAANAANKRDEVKRQLFALIKQTTALEQKWLIRIVLRDIRAGVSEKTVLSAFHPDAEALYDVTQSLEKVCTSLHYPGVRLHEIGVALNTPFRPMLGEAASVLQLGELFAGRPFLLEVKFDGERMQLHKSGSGYRYWSRSGLEWTATYGAAPDGPGNLTPHLASAFLPGVDNCILDGEMMGFNLETNTMGSKAQDFDIKRVSVRGYVPCFVVFDLILLNGRVLTDRPLVERKRILDNQVLAPVPGRLLISEWSLASTQAEAVEKFNAAIESREEGLMAKLADSVYSVASRKAGWFKLKPEFVGGLVDDVDCVIVGGYFGSGHRAGMCSHFLCALPDVGEDDVGAAGGGEDDDGDGGASVKYLSFCKVGSGYSKQTLFEYNMKMAQHWQRFDKRSPPEAFRLADGQRERPDVWIDPSNSFVVQVRASEIVASDAYATGYTLRFPRVVGFREDKTCRQATSVAQLTALRLRSQGKLARSVLPVGGNRDDNDCEDNEDGAAASSTTSPPGRKRQRRAPIARAAAARPQVGSQFVGVSAAADTAGFLTGCELMVLNGLEAAPKAELERRVLAAGGRVVQNPGRATRCVVAHSVNARARNLIASGRHDVATADWLLASLEAGRLLPLTRQFVHFARPATLAKEERAASAAVGSHDEFGDSYTKPVTPQALGELLDKTHCGQSTSGTAAADDYADDDEVEAEWPTELLPDDVGLPLAGCTVYLDCCLLIGDPTTRRDPDGRWRELAADVRRAGGRLAASLTPSVTHAVVRPDEDASRLRQIREAASRDQRRRIHVVTADWVTDSCRPAGDVASSAERKCERLYMP</sequence>
<dbReference type="GO" id="GO:0003677">
    <property type="term" value="F:DNA binding"/>
    <property type="evidence" value="ECO:0007669"/>
    <property type="project" value="InterPro"/>
</dbReference>
<dbReference type="OrthoDB" id="151490at2759"/>
<keyword evidence="6" id="KW-0677">Repeat</keyword>
<evidence type="ECO:0000313" key="20">
    <source>
        <dbReference type="Proteomes" id="UP000095280"/>
    </source>
</evidence>
<dbReference type="GO" id="GO:0071897">
    <property type="term" value="P:DNA biosynthetic process"/>
    <property type="evidence" value="ECO:0007669"/>
    <property type="project" value="InterPro"/>
</dbReference>
<dbReference type="PROSITE" id="PS50160">
    <property type="entry name" value="DNA_LIGASE_A3"/>
    <property type="match status" value="1"/>
</dbReference>
<evidence type="ECO:0000313" key="22">
    <source>
        <dbReference type="WBParaSite" id="maker-uti_cns_0046259-snap-gene-0.5-mRNA-1"/>
    </source>
</evidence>
<dbReference type="Gene3D" id="2.40.50.140">
    <property type="entry name" value="Nucleic acid-binding proteins"/>
    <property type="match status" value="1"/>
</dbReference>
<evidence type="ECO:0000259" key="18">
    <source>
        <dbReference type="PROSITE" id="PS50160"/>
    </source>
</evidence>
<evidence type="ECO:0000256" key="9">
    <source>
        <dbReference type="ARBA" id="ARBA00022840"/>
    </source>
</evidence>
<evidence type="ECO:0000256" key="6">
    <source>
        <dbReference type="ARBA" id="ARBA00022737"/>
    </source>
</evidence>
<keyword evidence="5" id="KW-0479">Metal-binding</keyword>
<dbReference type="GO" id="GO:0003910">
    <property type="term" value="F:DNA ligase (ATP) activity"/>
    <property type="evidence" value="ECO:0007669"/>
    <property type="project" value="UniProtKB-EC"/>
</dbReference>
<dbReference type="CDD" id="cd07903">
    <property type="entry name" value="Adenylation_DNA_ligase_IV"/>
    <property type="match status" value="1"/>
</dbReference>
<dbReference type="InterPro" id="IPR016059">
    <property type="entry name" value="DNA_ligase_ATP-dep_CS"/>
</dbReference>
<evidence type="ECO:0000256" key="5">
    <source>
        <dbReference type="ARBA" id="ARBA00022723"/>
    </source>
</evidence>
<keyword evidence="20" id="KW-1185">Reference proteome</keyword>
<dbReference type="InterPro" id="IPR036599">
    <property type="entry name" value="DNA_ligase_N_sf"/>
</dbReference>
<dbReference type="PANTHER" id="PTHR45997:SF1">
    <property type="entry name" value="DNA LIGASE 4"/>
    <property type="match status" value="1"/>
</dbReference>
<dbReference type="AlphaFoldDB" id="A0A1I8G7C5"/>
<evidence type="ECO:0000256" key="14">
    <source>
        <dbReference type="ARBA" id="ARBA00034003"/>
    </source>
</evidence>
<feature type="domain" description="ATP-dependent DNA ligase family profile" evidence="18">
    <location>
        <begin position="390"/>
        <end position="517"/>
    </location>
</feature>
<keyword evidence="9 15" id="KW-0067">ATP-binding</keyword>
<dbReference type="Gene3D" id="1.10.3260.10">
    <property type="entry name" value="DNA ligase, ATP-dependent, N-terminal domain"/>
    <property type="match status" value="1"/>
</dbReference>
<dbReference type="InterPro" id="IPR012310">
    <property type="entry name" value="DNA_ligase_ATP-dep_cent"/>
</dbReference>
<dbReference type="SUPFAM" id="SSF117018">
    <property type="entry name" value="ATP-dependent DNA ligase DNA-binding domain"/>
    <property type="match status" value="1"/>
</dbReference>
<dbReference type="Pfam" id="PF04679">
    <property type="entry name" value="DNA_ligase_A_C"/>
    <property type="match status" value="1"/>
</dbReference>
<evidence type="ECO:0000256" key="4">
    <source>
        <dbReference type="ARBA" id="ARBA00022598"/>
    </source>
</evidence>
<organism evidence="20 21">
    <name type="scientific">Macrostomum lignano</name>
    <dbReference type="NCBI Taxonomy" id="282301"/>
    <lineage>
        <taxon>Eukaryota</taxon>
        <taxon>Metazoa</taxon>
        <taxon>Spiralia</taxon>
        <taxon>Lophotrochozoa</taxon>
        <taxon>Platyhelminthes</taxon>
        <taxon>Rhabditophora</taxon>
        <taxon>Macrostomorpha</taxon>
        <taxon>Macrostomida</taxon>
        <taxon>Macrostomidae</taxon>
        <taxon>Macrostomum</taxon>
    </lineage>
</organism>
<evidence type="ECO:0000256" key="12">
    <source>
        <dbReference type="ARBA" id="ARBA00023204"/>
    </source>
</evidence>
<keyword evidence="10" id="KW-0460">Magnesium</keyword>
<evidence type="ECO:0000256" key="1">
    <source>
        <dbReference type="ARBA" id="ARBA00001946"/>
    </source>
</evidence>
<keyword evidence="4 15" id="KW-0436">Ligase</keyword>
<comment type="subcellular location">
    <subcellularLocation>
        <location evidence="2">Nucleus</location>
    </subcellularLocation>
</comment>
<dbReference type="InterPro" id="IPR012309">
    <property type="entry name" value="DNA_ligase_ATP-dep_C"/>
</dbReference>
<dbReference type="GO" id="GO:0005524">
    <property type="term" value="F:ATP binding"/>
    <property type="evidence" value="ECO:0007669"/>
    <property type="project" value="UniProtKB-KW"/>
</dbReference>
<evidence type="ECO:0000256" key="13">
    <source>
        <dbReference type="ARBA" id="ARBA00023242"/>
    </source>
</evidence>
<dbReference type="PROSITE" id="PS00697">
    <property type="entry name" value="DNA_LIGASE_A1"/>
    <property type="match status" value="1"/>
</dbReference>
<accession>A0A1I8G7C5</accession>
<dbReference type="InterPro" id="IPR044125">
    <property type="entry name" value="Adenylation_DNA_ligase_IV"/>
</dbReference>
<dbReference type="Gene3D" id="3.40.50.10190">
    <property type="entry name" value="BRCT domain"/>
    <property type="match status" value="2"/>
</dbReference>
<keyword evidence="13" id="KW-0539">Nucleus</keyword>
<dbReference type="InterPro" id="IPR000977">
    <property type="entry name" value="DNA_ligase_ATP-dep"/>
</dbReference>
<feature type="region of interest" description="Disordered" evidence="17">
    <location>
        <begin position="658"/>
        <end position="701"/>
    </location>
</feature>
<dbReference type="GO" id="GO:0006310">
    <property type="term" value="P:DNA recombination"/>
    <property type="evidence" value="ECO:0007669"/>
    <property type="project" value="UniProtKB-KW"/>
</dbReference>
<proteinExistence type="inferred from homology"/>
<feature type="region of interest" description="Disordered" evidence="17">
    <location>
        <begin position="1"/>
        <end position="23"/>
    </location>
</feature>
<reference evidence="21 22" key="1">
    <citation type="submission" date="2016-11" db="UniProtKB">
        <authorList>
            <consortium name="WormBaseParasite"/>
        </authorList>
    </citation>
    <scope>IDENTIFICATION</scope>
</reference>
<dbReference type="Proteomes" id="UP000095280">
    <property type="component" value="Unplaced"/>
</dbReference>
<feature type="region of interest" description="Disordered" evidence="17">
    <location>
        <begin position="67"/>
        <end position="89"/>
    </location>
</feature>
<dbReference type="GO" id="GO:0006303">
    <property type="term" value="P:double-strand break repair via nonhomologous end joining"/>
    <property type="evidence" value="ECO:0007669"/>
    <property type="project" value="TreeGrafter"/>
</dbReference>
<evidence type="ECO:0000256" key="10">
    <source>
        <dbReference type="ARBA" id="ARBA00022842"/>
    </source>
</evidence>
<dbReference type="STRING" id="282301.A0A1I8G7C5"/>
<dbReference type="GO" id="GO:0005958">
    <property type="term" value="C:DNA-dependent protein kinase-DNA ligase 4 complex"/>
    <property type="evidence" value="ECO:0007669"/>
    <property type="project" value="TreeGrafter"/>
</dbReference>
<comment type="similarity">
    <text evidence="3 16">Belongs to the ATP-dependent DNA ligase family.</text>
</comment>
<dbReference type="Pfam" id="PF01068">
    <property type="entry name" value="DNA_ligase_A_M"/>
    <property type="match status" value="1"/>
</dbReference>
<feature type="domain" description="BRCT" evidence="19">
    <location>
        <begin position="719"/>
        <end position="808"/>
    </location>
</feature>
<dbReference type="CDD" id="cd07968">
    <property type="entry name" value="OBF_DNA_ligase_IV"/>
    <property type="match status" value="1"/>
</dbReference>
<dbReference type="PANTHER" id="PTHR45997">
    <property type="entry name" value="DNA LIGASE 4"/>
    <property type="match status" value="1"/>
</dbReference>
<evidence type="ECO:0000313" key="21">
    <source>
        <dbReference type="WBParaSite" id="maker-uti_cns_0000957-snap-gene-0.7-mRNA-1"/>
    </source>
</evidence>
<dbReference type="Gene3D" id="3.30.470.30">
    <property type="entry name" value="DNA ligase/mRNA capping enzyme"/>
    <property type="match status" value="1"/>
</dbReference>
<feature type="compositionally biased region" description="Low complexity" evidence="17">
    <location>
        <begin position="1"/>
        <end position="21"/>
    </location>
</feature>
<dbReference type="Pfam" id="PF04675">
    <property type="entry name" value="DNA_ligase_A_N"/>
    <property type="match status" value="1"/>
</dbReference>